<organism evidence="5 6">
    <name type="scientific">Halapricum salinum</name>
    <dbReference type="NCBI Taxonomy" id="1457250"/>
    <lineage>
        <taxon>Archaea</taxon>
        <taxon>Methanobacteriati</taxon>
        <taxon>Methanobacteriota</taxon>
        <taxon>Stenosarchaea group</taxon>
        <taxon>Halobacteria</taxon>
        <taxon>Halobacteriales</taxon>
        <taxon>Haloarculaceae</taxon>
        <taxon>Halapricum</taxon>
    </lineage>
</organism>
<evidence type="ECO:0000256" key="2">
    <source>
        <dbReference type="ARBA" id="ARBA00022630"/>
    </source>
</evidence>
<protein>
    <submittedName>
        <fullName evidence="5">Flavin reductase family protein</fullName>
    </submittedName>
</protein>
<dbReference type="KEGG" id="hsn:DV733_04345"/>
<name>A0A4D6HA18_9EURY</name>
<evidence type="ECO:0000259" key="4">
    <source>
        <dbReference type="SMART" id="SM00903"/>
    </source>
</evidence>
<evidence type="ECO:0000256" key="1">
    <source>
        <dbReference type="ARBA" id="ARBA00001917"/>
    </source>
</evidence>
<evidence type="ECO:0000313" key="6">
    <source>
        <dbReference type="Proteomes" id="UP000296706"/>
    </source>
</evidence>
<sequence length="219" mass="24388">MTATDPTDHFDEISQFDSKSLFKPKVVSLVVTNSPETGPNVMTASWWMLAGYDPLRYQLAVSHKTHTYDIIERNPEFVLAAPSTDMIDALTLCGQVSGRDLDKIDHLGLETIPGQDVDVPLLADAVGNIECSVMESFEFENCTYYFGNVENAYVTKDGLDGRMLSLDDADVLAYMGSDWGEDDTDTKYRYYADLGPENLERYPGDEVIESLPDDVAEDL</sequence>
<proteinExistence type="inferred from homology"/>
<dbReference type="Gene3D" id="2.30.110.10">
    <property type="entry name" value="Electron Transport, Fmn-binding Protein, Chain A"/>
    <property type="match status" value="1"/>
</dbReference>
<comment type="cofactor">
    <cofactor evidence="1">
        <name>FMN</name>
        <dbReference type="ChEBI" id="CHEBI:58210"/>
    </cofactor>
</comment>
<dbReference type="InterPro" id="IPR012349">
    <property type="entry name" value="Split_barrel_FMN-bd"/>
</dbReference>
<dbReference type="GeneID" id="39847068"/>
<dbReference type="EMBL" id="CP031310">
    <property type="protein sequence ID" value="QCC50515.1"/>
    <property type="molecule type" value="Genomic_DNA"/>
</dbReference>
<dbReference type="PANTHER" id="PTHR43567:SF1">
    <property type="entry name" value="FLAVOREDOXIN"/>
    <property type="match status" value="1"/>
</dbReference>
<evidence type="ECO:0000313" key="5">
    <source>
        <dbReference type="EMBL" id="QCC50515.1"/>
    </source>
</evidence>
<dbReference type="SMART" id="SM00903">
    <property type="entry name" value="Flavin_Reduct"/>
    <property type="match status" value="1"/>
</dbReference>
<accession>A0A4D6HA18</accession>
<dbReference type="SUPFAM" id="SSF50475">
    <property type="entry name" value="FMN-binding split barrel"/>
    <property type="match status" value="1"/>
</dbReference>
<dbReference type="GO" id="GO:0010181">
    <property type="term" value="F:FMN binding"/>
    <property type="evidence" value="ECO:0007669"/>
    <property type="project" value="InterPro"/>
</dbReference>
<evidence type="ECO:0000256" key="3">
    <source>
        <dbReference type="ARBA" id="ARBA00038054"/>
    </source>
</evidence>
<feature type="domain" description="Flavin reductase like" evidence="4">
    <location>
        <begin position="21"/>
        <end position="165"/>
    </location>
</feature>
<keyword evidence="6" id="KW-1185">Reference proteome</keyword>
<comment type="similarity">
    <text evidence="3">Belongs to the flavoredoxin family.</text>
</comment>
<dbReference type="PANTHER" id="PTHR43567">
    <property type="entry name" value="FLAVOREDOXIN-RELATED-RELATED"/>
    <property type="match status" value="1"/>
</dbReference>
<dbReference type="InterPro" id="IPR052174">
    <property type="entry name" value="Flavoredoxin"/>
</dbReference>
<keyword evidence="2" id="KW-0285">Flavoprotein</keyword>
<dbReference type="InterPro" id="IPR002563">
    <property type="entry name" value="Flavin_Rdtase-like_dom"/>
</dbReference>
<dbReference type="RefSeq" id="WP_049993961.1">
    <property type="nucleotide sequence ID" value="NZ_CP031310.1"/>
</dbReference>
<dbReference type="AlphaFoldDB" id="A0A4D6HA18"/>
<gene>
    <name evidence="5" type="ORF">DV733_04345</name>
</gene>
<dbReference type="STRING" id="1457250.GCA_000755225_03172"/>
<dbReference type="Proteomes" id="UP000296706">
    <property type="component" value="Chromosome"/>
</dbReference>
<dbReference type="OrthoDB" id="8522at2157"/>
<dbReference type="Pfam" id="PF01613">
    <property type="entry name" value="Flavin_Reduct"/>
    <property type="match status" value="1"/>
</dbReference>
<reference evidence="5 6" key="1">
    <citation type="journal article" date="2019" name="Nat. Commun.">
        <title>A new type of DNA phosphorothioation-based antiviral system in archaea.</title>
        <authorList>
            <person name="Xiong L."/>
            <person name="Liu S."/>
            <person name="Chen S."/>
            <person name="Xiao Y."/>
            <person name="Zhu B."/>
            <person name="Gao Y."/>
            <person name="Zhang Y."/>
            <person name="Chen B."/>
            <person name="Luo J."/>
            <person name="Deng Z."/>
            <person name="Chen X."/>
            <person name="Wang L."/>
            <person name="Chen S."/>
        </authorList>
    </citation>
    <scope>NUCLEOTIDE SEQUENCE [LARGE SCALE GENOMIC DNA]</scope>
    <source>
        <strain evidence="5 6">CBA1105</strain>
    </source>
</reference>